<accession>A0A1H4THS4</accession>
<keyword evidence="14" id="KW-1185">Reference proteome</keyword>
<dbReference type="AlphaFoldDB" id="A0A1H4THS4"/>
<dbReference type="CDD" id="cd02811">
    <property type="entry name" value="IDI-2_FMN"/>
    <property type="match status" value="1"/>
</dbReference>
<dbReference type="Pfam" id="PF01070">
    <property type="entry name" value="FMN_dh"/>
    <property type="match status" value="1"/>
</dbReference>
<feature type="binding site" evidence="11">
    <location>
        <position position="152"/>
    </location>
    <ligand>
        <name>substrate</name>
    </ligand>
</feature>
<keyword evidence="4 11" id="KW-0288">FMN</keyword>
<evidence type="ECO:0000256" key="9">
    <source>
        <dbReference type="ARBA" id="ARBA00023235"/>
    </source>
</evidence>
<dbReference type="GO" id="GO:0016491">
    <property type="term" value="F:oxidoreductase activity"/>
    <property type="evidence" value="ECO:0007669"/>
    <property type="project" value="InterPro"/>
</dbReference>
<name>A0A1H4THS4_9MICO</name>
<dbReference type="STRING" id="640635.SAMN04489806_3207"/>
<keyword evidence="7 11" id="KW-0521">NADP</keyword>
<feature type="domain" description="FMN-dependent dehydrogenase" evidence="12">
    <location>
        <begin position="153"/>
        <end position="327"/>
    </location>
</feature>
<keyword evidence="6 11" id="KW-0460">Magnesium</keyword>
<dbReference type="SUPFAM" id="SSF51395">
    <property type="entry name" value="FMN-linked oxidoreductases"/>
    <property type="match status" value="1"/>
</dbReference>
<feature type="binding site" evidence="11">
    <location>
        <position position="184"/>
    </location>
    <ligand>
        <name>FMN</name>
        <dbReference type="ChEBI" id="CHEBI:58210"/>
    </ligand>
</feature>
<comment type="subunit">
    <text evidence="10 11">Homooctamer. Dimer of tetramers.</text>
</comment>
<evidence type="ECO:0000256" key="5">
    <source>
        <dbReference type="ARBA" id="ARBA00022723"/>
    </source>
</evidence>
<feature type="binding site" evidence="11">
    <location>
        <begin position="283"/>
        <end position="284"/>
    </location>
    <ligand>
        <name>FMN</name>
        <dbReference type="ChEBI" id="CHEBI:58210"/>
    </ligand>
</feature>
<evidence type="ECO:0000256" key="4">
    <source>
        <dbReference type="ARBA" id="ARBA00022643"/>
    </source>
</evidence>
<comment type="caution">
    <text evidence="11">Lacks conserved residue(s) required for the propagation of feature annotation.</text>
</comment>
<keyword evidence="5 11" id="KW-0479">Metal-binding</keyword>
<comment type="cofactor">
    <cofactor evidence="1 11">
        <name>FMN</name>
        <dbReference type="ChEBI" id="CHEBI:58210"/>
    </cofactor>
</comment>
<dbReference type="Gene3D" id="3.20.20.70">
    <property type="entry name" value="Aldolase class I"/>
    <property type="match status" value="1"/>
</dbReference>
<gene>
    <name evidence="11" type="primary">fni</name>
    <name evidence="13" type="ORF">SAMN04489806_3207</name>
</gene>
<dbReference type="GO" id="GO:0000287">
    <property type="term" value="F:magnesium ion binding"/>
    <property type="evidence" value="ECO:0007669"/>
    <property type="project" value="UniProtKB-UniRule"/>
</dbReference>
<evidence type="ECO:0000259" key="12">
    <source>
        <dbReference type="Pfam" id="PF01070"/>
    </source>
</evidence>
<comment type="function">
    <text evidence="11">Involved in the biosynthesis of isoprenoids. Catalyzes the 1,3-allylic rearrangement of the homoallylic substrate isopentenyl (IPP) to its allylic isomer, dimethylallyl diphosphate (DMAPP).</text>
</comment>
<dbReference type="Proteomes" id="UP000199183">
    <property type="component" value="Unassembled WGS sequence"/>
</dbReference>
<dbReference type="NCBIfam" id="TIGR02151">
    <property type="entry name" value="IPP_isom_2"/>
    <property type="match status" value="1"/>
</dbReference>
<dbReference type="InterPro" id="IPR011179">
    <property type="entry name" value="IPdP_isomerase"/>
</dbReference>
<dbReference type="PANTHER" id="PTHR43665">
    <property type="entry name" value="ISOPENTENYL-DIPHOSPHATE DELTA-ISOMERASE"/>
    <property type="match status" value="1"/>
</dbReference>
<comment type="catalytic activity">
    <reaction evidence="11">
        <text>isopentenyl diphosphate = dimethylallyl diphosphate</text>
        <dbReference type="Rhea" id="RHEA:23284"/>
        <dbReference type="ChEBI" id="CHEBI:57623"/>
        <dbReference type="ChEBI" id="CHEBI:128769"/>
        <dbReference type="EC" id="5.3.3.2"/>
    </reaction>
</comment>
<dbReference type="RefSeq" id="WP_091187737.1">
    <property type="nucleotide sequence ID" value="NZ_FNRY01000002.1"/>
</dbReference>
<proteinExistence type="inferred from homology"/>
<sequence length="361" mass="38089">MSGDRKDDHVRLATEQNRDRHRRNDFDDVRFVHHALGAADIEAVSLRTRVGAMDWPVPLYINGMTGGSDATAIVNRDLAVVARETGIPIASGSMSPVFKDRDTTGGFRVLREENPSGIVLANLSANATPEQAHEAVGILGADALQIHVNAVQELVMPEGDRSFTHWPENIASIAASLDVPVVVKEVGFGMSGETVAELARLGVGVVDVSGRGGTDFAAIENARRTGADFAVLSGWGQSAVGGLLDSRAAAEDARVTLLASGGVRTPLDVVRALALGASAVGVAGGFLRILRQDGRDALIAEIRRWLEQITAITALLGQTSPAGLRNTDVVITGEVREFCQARGIDITAYATRRGTGKDTLS</sequence>
<comment type="subcellular location">
    <subcellularLocation>
        <location evidence="11">Cytoplasm</location>
    </subcellularLocation>
</comment>
<evidence type="ECO:0000256" key="11">
    <source>
        <dbReference type="HAMAP-Rule" id="MF_00354"/>
    </source>
</evidence>
<dbReference type="InterPro" id="IPR000262">
    <property type="entry name" value="FMN-dep_DH"/>
</dbReference>
<reference evidence="13 14" key="1">
    <citation type="submission" date="2016-10" db="EMBL/GenBank/DDBJ databases">
        <authorList>
            <person name="de Groot N.N."/>
        </authorList>
    </citation>
    <scope>NUCLEOTIDE SEQUENCE [LARGE SCALE GENOMIC DNA]</scope>
    <source>
        <strain evidence="13 14">DSM 21799</strain>
    </source>
</reference>
<keyword evidence="2 11" id="KW-0963">Cytoplasm</keyword>
<dbReference type="OrthoDB" id="9795032at2"/>
<keyword evidence="8 11" id="KW-0414">Isoprene biosynthesis</keyword>
<comment type="similarity">
    <text evidence="11">Belongs to the IPP isomerase type 2 family.</text>
</comment>
<evidence type="ECO:0000256" key="10">
    <source>
        <dbReference type="ARBA" id="ARBA00025810"/>
    </source>
</evidence>
<feature type="binding site" evidence="11">
    <location>
        <position position="93"/>
    </location>
    <ligand>
        <name>FMN</name>
        <dbReference type="ChEBI" id="CHEBI:58210"/>
    </ligand>
</feature>
<dbReference type="HAMAP" id="MF_00354">
    <property type="entry name" value="Idi_2"/>
    <property type="match status" value="1"/>
</dbReference>
<dbReference type="PIRSF" id="PIRSF003314">
    <property type="entry name" value="IPP_isomerase"/>
    <property type="match status" value="1"/>
</dbReference>
<dbReference type="GO" id="GO:0008299">
    <property type="term" value="P:isoprenoid biosynthetic process"/>
    <property type="evidence" value="ECO:0007669"/>
    <property type="project" value="UniProtKB-UniRule"/>
</dbReference>
<evidence type="ECO:0000313" key="14">
    <source>
        <dbReference type="Proteomes" id="UP000199183"/>
    </source>
</evidence>
<evidence type="ECO:0000256" key="8">
    <source>
        <dbReference type="ARBA" id="ARBA00023229"/>
    </source>
</evidence>
<keyword evidence="9 11" id="KW-0413">Isomerase</keyword>
<comment type="cofactor">
    <cofactor evidence="11">
        <name>Mg(2+)</name>
        <dbReference type="ChEBI" id="CHEBI:18420"/>
    </cofactor>
</comment>
<evidence type="ECO:0000256" key="1">
    <source>
        <dbReference type="ARBA" id="ARBA00001917"/>
    </source>
</evidence>
<feature type="binding site" evidence="11">
    <location>
        <begin position="5"/>
        <end position="6"/>
    </location>
    <ligand>
        <name>substrate</name>
    </ligand>
</feature>
<feature type="binding site" evidence="11">
    <location>
        <position position="122"/>
    </location>
    <ligand>
        <name>FMN</name>
        <dbReference type="ChEBI" id="CHEBI:58210"/>
    </ligand>
</feature>
<feature type="binding site" evidence="11">
    <location>
        <position position="153"/>
    </location>
    <ligand>
        <name>Mg(2+)</name>
        <dbReference type="ChEBI" id="CHEBI:18420"/>
    </ligand>
</feature>
<comment type="cofactor">
    <cofactor evidence="11">
        <name>NADPH</name>
        <dbReference type="ChEBI" id="CHEBI:57783"/>
    </cofactor>
</comment>
<dbReference type="EMBL" id="FNRY01000002">
    <property type="protein sequence ID" value="SEC55664.1"/>
    <property type="molecule type" value="Genomic_DNA"/>
</dbReference>
<feature type="binding site" evidence="11">
    <location>
        <position position="209"/>
    </location>
    <ligand>
        <name>FMN</name>
        <dbReference type="ChEBI" id="CHEBI:58210"/>
    </ligand>
</feature>
<dbReference type="PANTHER" id="PTHR43665:SF1">
    <property type="entry name" value="ISOPENTENYL-DIPHOSPHATE DELTA-ISOMERASE"/>
    <property type="match status" value="1"/>
</dbReference>
<evidence type="ECO:0000313" key="13">
    <source>
        <dbReference type="EMBL" id="SEC55664.1"/>
    </source>
</evidence>
<dbReference type="GO" id="GO:0010181">
    <property type="term" value="F:FMN binding"/>
    <property type="evidence" value="ECO:0007669"/>
    <property type="project" value="UniProtKB-UniRule"/>
</dbReference>
<dbReference type="GO" id="GO:0070402">
    <property type="term" value="F:NADPH binding"/>
    <property type="evidence" value="ECO:0007669"/>
    <property type="project" value="UniProtKB-UniRule"/>
</dbReference>
<dbReference type="GO" id="GO:0005737">
    <property type="term" value="C:cytoplasm"/>
    <property type="evidence" value="ECO:0007669"/>
    <property type="project" value="UniProtKB-SubCell"/>
</dbReference>
<feature type="binding site" evidence="11">
    <location>
        <begin position="63"/>
        <end position="65"/>
    </location>
    <ligand>
        <name>FMN</name>
        <dbReference type="ChEBI" id="CHEBI:58210"/>
    </ligand>
</feature>
<protein>
    <recommendedName>
        <fullName evidence="11">Isopentenyl-diphosphate delta-isomerase</fullName>
        <shortName evidence="11">IPP isomerase</shortName>
        <ecNumber evidence="11">5.3.3.2</ecNumber>
    </recommendedName>
    <alternativeName>
        <fullName evidence="11">Isopentenyl diphosphate:dimethylallyl diphosphate isomerase</fullName>
    </alternativeName>
    <alternativeName>
        <fullName evidence="11">Isopentenyl pyrophosphate isomerase</fullName>
    </alternativeName>
    <alternativeName>
        <fullName evidence="11">Type 2 isopentenyl diphosphate isomerase</fullName>
        <shortName evidence="11">IDI-2</shortName>
    </alternativeName>
</protein>
<dbReference type="EC" id="5.3.3.2" evidence="11"/>
<dbReference type="InterPro" id="IPR013785">
    <property type="entry name" value="Aldolase_TIM"/>
</dbReference>
<keyword evidence="3 11" id="KW-0285">Flavoprotein</keyword>
<evidence type="ECO:0000256" key="7">
    <source>
        <dbReference type="ARBA" id="ARBA00022857"/>
    </source>
</evidence>
<evidence type="ECO:0000256" key="2">
    <source>
        <dbReference type="ARBA" id="ARBA00022490"/>
    </source>
</evidence>
<evidence type="ECO:0000256" key="3">
    <source>
        <dbReference type="ARBA" id="ARBA00022630"/>
    </source>
</evidence>
<feature type="binding site" evidence="11">
    <location>
        <begin position="262"/>
        <end position="264"/>
    </location>
    <ligand>
        <name>FMN</name>
        <dbReference type="ChEBI" id="CHEBI:58210"/>
    </ligand>
</feature>
<organism evidence="13 14">
    <name type="scientific">Paramicrobacterium humi</name>
    <dbReference type="NCBI Taxonomy" id="640635"/>
    <lineage>
        <taxon>Bacteria</taxon>
        <taxon>Bacillati</taxon>
        <taxon>Actinomycetota</taxon>
        <taxon>Actinomycetes</taxon>
        <taxon>Micrococcales</taxon>
        <taxon>Microbacteriaceae</taxon>
        <taxon>Paramicrobacterium</taxon>
    </lineage>
</organism>
<feature type="binding site" evidence="11">
    <location>
        <position position="214"/>
    </location>
    <ligand>
        <name>FMN</name>
        <dbReference type="ChEBI" id="CHEBI:58210"/>
    </ligand>
</feature>
<dbReference type="GO" id="GO:0004452">
    <property type="term" value="F:isopentenyl-diphosphate delta-isomerase activity"/>
    <property type="evidence" value="ECO:0007669"/>
    <property type="project" value="UniProtKB-UniRule"/>
</dbReference>
<evidence type="ECO:0000256" key="6">
    <source>
        <dbReference type="ARBA" id="ARBA00022842"/>
    </source>
</evidence>